<dbReference type="PANTHER" id="PTHR30614:SF37">
    <property type="entry name" value="AMINO-ACID ABC TRANSPORTER PERMEASE PROTEIN YHDX-RELATED"/>
    <property type="match status" value="1"/>
</dbReference>
<feature type="transmembrane region" description="Helical" evidence="9">
    <location>
        <begin position="30"/>
        <end position="48"/>
    </location>
</feature>
<dbReference type="CDD" id="cd06261">
    <property type="entry name" value="TM_PBP2"/>
    <property type="match status" value="1"/>
</dbReference>
<dbReference type="PANTHER" id="PTHR30614">
    <property type="entry name" value="MEMBRANE COMPONENT OF AMINO ACID ABC TRANSPORTER"/>
    <property type="match status" value="1"/>
</dbReference>
<dbReference type="EMBL" id="JANQAO010000001">
    <property type="protein sequence ID" value="MDM5147197.1"/>
    <property type="molecule type" value="Genomic_DNA"/>
</dbReference>
<evidence type="ECO:0000256" key="1">
    <source>
        <dbReference type="ARBA" id="ARBA00004429"/>
    </source>
</evidence>
<comment type="similarity">
    <text evidence="2">Belongs to the binding-protein-dependent transport system permease family. HisMQ subfamily.</text>
</comment>
<keyword evidence="8 9" id="KW-0472">Membrane</keyword>
<keyword evidence="7 9" id="KW-1133">Transmembrane helix</keyword>
<name>A0ABT7QKH8_9GAMM</name>
<evidence type="ECO:0000256" key="5">
    <source>
        <dbReference type="ARBA" id="ARBA00022692"/>
    </source>
</evidence>
<comment type="subcellular location">
    <subcellularLocation>
        <location evidence="1">Cell inner membrane</location>
        <topology evidence="1">Multi-pass membrane protein</topology>
    </subcellularLocation>
    <subcellularLocation>
        <location evidence="9">Cell membrane</location>
        <topology evidence="9">Multi-pass membrane protein</topology>
    </subcellularLocation>
</comment>
<evidence type="ECO:0000313" key="11">
    <source>
        <dbReference type="EMBL" id="MDM5147197.1"/>
    </source>
</evidence>
<organism evidence="11 12">
    <name type="scientific">Candidatus Doriopsillibacter californiensis</name>
    <dbReference type="NCBI Taxonomy" id="2970740"/>
    <lineage>
        <taxon>Bacteria</taxon>
        <taxon>Pseudomonadati</taxon>
        <taxon>Pseudomonadota</taxon>
        <taxon>Gammaproteobacteria</taxon>
        <taxon>Candidatus Tethybacterales</taxon>
        <taxon>Candidatus Persebacteraceae</taxon>
        <taxon>Candidatus Doriopsillibacter</taxon>
    </lineage>
</organism>
<keyword evidence="4" id="KW-1003">Cell membrane</keyword>
<feature type="transmembrane region" description="Helical" evidence="9">
    <location>
        <begin position="373"/>
        <end position="398"/>
    </location>
</feature>
<reference evidence="11" key="2">
    <citation type="journal article" date="2023" name="Microbiome">
        <title>Synthase-selected sorting approach identifies a beta-lactone synthase in a nudibranch symbiotic bacterium.</title>
        <authorList>
            <person name="Dzunkova M."/>
            <person name="La Clair J.J."/>
            <person name="Tyml T."/>
            <person name="Doud D."/>
            <person name="Schulz F."/>
            <person name="Piquer-Esteban S."/>
            <person name="Porcel Sanchis D."/>
            <person name="Osborn A."/>
            <person name="Robinson D."/>
            <person name="Louie K.B."/>
            <person name="Bowen B.P."/>
            <person name="Bowers R.M."/>
            <person name="Lee J."/>
            <person name="Arnau V."/>
            <person name="Diaz-Villanueva W."/>
            <person name="Stepanauskas R."/>
            <person name="Gosliner T."/>
            <person name="Date S.V."/>
            <person name="Northen T.R."/>
            <person name="Cheng J.F."/>
            <person name="Burkart M.D."/>
            <person name="Woyke T."/>
        </authorList>
    </citation>
    <scope>NUCLEOTIDE SEQUENCE</scope>
    <source>
        <strain evidence="11">Df01</strain>
    </source>
</reference>
<keyword evidence="6" id="KW-0029">Amino-acid transport</keyword>
<evidence type="ECO:0000259" key="10">
    <source>
        <dbReference type="PROSITE" id="PS50928"/>
    </source>
</evidence>
<dbReference type="NCBIfam" id="TIGR01726">
    <property type="entry name" value="HEQRo_perm_3TM"/>
    <property type="match status" value="1"/>
</dbReference>
<feature type="transmembrane region" description="Helical" evidence="9">
    <location>
        <begin position="228"/>
        <end position="250"/>
    </location>
</feature>
<keyword evidence="12" id="KW-1185">Reference proteome</keyword>
<comment type="caution">
    <text evidence="11">The sequence shown here is derived from an EMBL/GenBank/DDBJ whole genome shotgun (WGS) entry which is preliminary data.</text>
</comment>
<gene>
    <name evidence="11" type="ORF">NQX30_02240</name>
</gene>
<sequence>MAPIPTNKGISRFFRTPGIPLLRDPKVRSIFFQSTAVLFLLWVIFTIANNTNKNLEERGIKTGFHFFDDIAPFAIPEKFFPFWSFELGESLYWEVLVIGIQNTVFISILGIISAAVLGFVVGVLRLSPNWLVSRFVGLYIEWFRNTPLLLQLLFWNFVVFLPLAPVVRNSWTWGEMFFLNKAGLYYPSPQFSIASAVLLIAALVSAIVAIVFMCRWAQRRKDTTGKMFPVFFVSLAIIAAFLSTGVFLAGEHLSFNYPQLKGLNYRGGGRVPLTAFVLWFGLTVYTAAFIAENVRGGILAVSHGQSEAASSLGLYRRITLQLIIIPQAMRVIVPPTISQFLNLTKNSSLAVAVGYPDLVNVWSGIALNQTGQALVIMMVTIGVYWLLSFLTSALLNAYNRRVQLEER</sequence>
<evidence type="ECO:0000256" key="9">
    <source>
        <dbReference type="RuleBase" id="RU363032"/>
    </source>
</evidence>
<protein>
    <submittedName>
        <fullName evidence="11">ABC transporter permease subunit</fullName>
    </submittedName>
</protein>
<dbReference type="Pfam" id="PF00528">
    <property type="entry name" value="BPD_transp_1"/>
    <property type="match status" value="1"/>
</dbReference>
<dbReference type="Proteomes" id="UP001168167">
    <property type="component" value="Unassembled WGS sequence"/>
</dbReference>
<evidence type="ECO:0000256" key="2">
    <source>
        <dbReference type="ARBA" id="ARBA00010072"/>
    </source>
</evidence>
<feature type="transmembrane region" description="Helical" evidence="9">
    <location>
        <begin position="270"/>
        <end position="291"/>
    </location>
</feature>
<keyword evidence="5 9" id="KW-0812">Transmembrane</keyword>
<evidence type="ECO:0000256" key="3">
    <source>
        <dbReference type="ARBA" id="ARBA00022448"/>
    </source>
</evidence>
<dbReference type="InterPro" id="IPR000515">
    <property type="entry name" value="MetI-like"/>
</dbReference>
<evidence type="ECO:0000256" key="8">
    <source>
        <dbReference type="ARBA" id="ARBA00023136"/>
    </source>
</evidence>
<feature type="transmembrane region" description="Helical" evidence="9">
    <location>
        <begin position="191"/>
        <end position="216"/>
    </location>
</feature>
<reference evidence="11" key="1">
    <citation type="submission" date="2022-08" db="EMBL/GenBank/DDBJ databases">
        <authorList>
            <person name="Dzunkova M."/>
            <person name="La Clair J."/>
            <person name="Tyml T."/>
            <person name="Doud D."/>
            <person name="Schulz F."/>
            <person name="Piquer S."/>
            <person name="Porcel Sanchis D."/>
            <person name="Osborn A."/>
            <person name="Robinson D."/>
            <person name="Louie K.B."/>
            <person name="Bowen B.P."/>
            <person name="Bowers R."/>
            <person name="Lee J."/>
            <person name="Arnau Llombart V."/>
            <person name="Diaz Villanueva W."/>
            <person name="Gosliner T."/>
            <person name="Northen T."/>
            <person name="Cheng J.-F."/>
            <person name="Burkart M.D."/>
            <person name="Woyke T."/>
        </authorList>
    </citation>
    <scope>NUCLEOTIDE SEQUENCE</scope>
    <source>
        <strain evidence="11">Df01</strain>
    </source>
</reference>
<proteinExistence type="inferred from homology"/>
<feature type="transmembrane region" description="Helical" evidence="9">
    <location>
        <begin position="148"/>
        <end position="171"/>
    </location>
</feature>
<feature type="transmembrane region" description="Helical" evidence="9">
    <location>
        <begin position="104"/>
        <end position="127"/>
    </location>
</feature>
<evidence type="ECO:0000256" key="4">
    <source>
        <dbReference type="ARBA" id="ARBA00022475"/>
    </source>
</evidence>
<dbReference type="InterPro" id="IPR010065">
    <property type="entry name" value="AA_ABC_transptr_permease_3TM"/>
</dbReference>
<keyword evidence="3 9" id="KW-0813">Transport</keyword>
<accession>A0ABT7QKH8</accession>
<dbReference type="Gene3D" id="1.10.3720.10">
    <property type="entry name" value="MetI-like"/>
    <property type="match status" value="1"/>
</dbReference>
<feature type="domain" description="ABC transmembrane type-1" evidence="10">
    <location>
        <begin position="100"/>
        <end position="391"/>
    </location>
</feature>
<evidence type="ECO:0000256" key="7">
    <source>
        <dbReference type="ARBA" id="ARBA00022989"/>
    </source>
</evidence>
<evidence type="ECO:0000313" key="12">
    <source>
        <dbReference type="Proteomes" id="UP001168167"/>
    </source>
</evidence>
<dbReference type="PROSITE" id="PS50928">
    <property type="entry name" value="ABC_TM1"/>
    <property type="match status" value="1"/>
</dbReference>
<dbReference type="SUPFAM" id="SSF161098">
    <property type="entry name" value="MetI-like"/>
    <property type="match status" value="2"/>
</dbReference>
<evidence type="ECO:0000256" key="6">
    <source>
        <dbReference type="ARBA" id="ARBA00022970"/>
    </source>
</evidence>
<dbReference type="InterPro" id="IPR043429">
    <property type="entry name" value="ArtM/GltK/GlnP/TcyL/YhdX-like"/>
</dbReference>
<dbReference type="InterPro" id="IPR035906">
    <property type="entry name" value="MetI-like_sf"/>
</dbReference>